<name>A0A448X9Z1_9PLAT</name>
<dbReference type="Proteomes" id="UP000784294">
    <property type="component" value="Unassembled WGS sequence"/>
</dbReference>
<feature type="domain" description="Activating signal cointegrator 1 third" evidence="1">
    <location>
        <begin position="37"/>
        <end position="94"/>
    </location>
</feature>
<dbReference type="InterPro" id="IPR056993">
    <property type="entry name" value="TRIP4_3rd_dom"/>
</dbReference>
<organism evidence="2 3">
    <name type="scientific">Protopolystoma xenopodis</name>
    <dbReference type="NCBI Taxonomy" id="117903"/>
    <lineage>
        <taxon>Eukaryota</taxon>
        <taxon>Metazoa</taxon>
        <taxon>Spiralia</taxon>
        <taxon>Lophotrochozoa</taxon>
        <taxon>Platyhelminthes</taxon>
        <taxon>Monogenea</taxon>
        <taxon>Polyopisthocotylea</taxon>
        <taxon>Polystomatidea</taxon>
        <taxon>Polystomatidae</taxon>
        <taxon>Protopolystoma</taxon>
    </lineage>
</organism>
<protein>
    <recommendedName>
        <fullName evidence="1">Activating signal cointegrator 1 third domain-containing protein</fullName>
    </recommendedName>
</protein>
<evidence type="ECO:0000313" key="2">
    <source>
        <dbReference type="EMBL" id="VEL31935.1"/>
    </source>
</evidence>
<dbReference type="Pfam" id="PF23134">
    <property type="entry name" value="TRIP4_3rd"/>
    <property type="match status" value="1"/>
</dbReference>
<sequence length="110" mass="12645">MFLIVLHFIGLVAALSNRDKLLEFDATSTRRTRVIDDELDYFASEASGRDAAWLSPEVRQQVAQRVQELRAQRHASLIESVRIRFDFAGRQIEEQVRPRSCNVSGLHYIS</sequence>
<dbReference type="PANTHER" id="PTHR12963:SF4">
    <property type="entry name" value="ACTIVATING SIGNAL COINTEGRATOR 1"/>
    <property type="match status" value="1"/>
</dbReference>
<keyword evidence="3" id="KW-1185">Reference proteome</keyword>
<dbReference type="EMBL" id="CAAALY010128208">
    <property type="protein sequence ID" value="VEL31935.1"/>
    <property type="molecule type" value="Genomic_DNA"/>
</dbReference>
<dbReference type="GO" id="GO:0005634">
    <property type="term" value="C:nucleus"/>
    <property type="evidence" value="ECO:0007669"/>
    <property type="project" value="TreeGrafter"/>
</dbReference>
<evidence type="ECO:0000259" key="1">
    <source>
        <dbReference type="Pfam" id="PF23134"/>
    </source>
</evidence>
<dbReference type="AlphaFoldDB" id="A0A448X9Z1"/>
<gene>
    <name evidence="2" type="ORF">PXEA_LOCUS25375</name>
</gene>
<comment type="caution">
    <text evidence="2">The sequence shown here is derived from an EMBL/GenBank/DDBJ whole genome shotgun (WGS) entry which is preliminary data.</text>
</comment>
<proteinExistence type="predicted"/>
<dbReference type="InterPro" id="IPR039128">
    <property type="entry name" value="TRIP4-like"/>
</dbReference>
<dbReference type="PANTHER" id="PTHR12963">
    <property type="entry name" value="THYROID RECEPTOR INTERACTING PROTEIN RELATED"/>
    <property type="match status" value="1"/>
</dbReference>
<evidence type="ECO:0000313" key="3">
    <source>
        <dbReference type="Proteomes" id="UP000784294"/>
    </source>
</evidence>
<accession>A0A448X9Z1</accession>
<reference evidence="2" key="1">
    <citation type="submission" date="2018-11" db="EMBL/GenBank/DDBJ databases">
        <authorList>
            <consortium name="Pathogen Informatics"/>
        </authorList>
    </citation>
    <scope>NUCLEOTIDE SEQUENCE</scope>
</reference>
<dbReference type="OrthoDB" id="338816at2759"/>
<dbReference type="GO" id="GO:0045893">
    <property type="term" value="P:positive regulation of DNA-templated transcription"/>
    <property type="evidence" value="ECO:0007669"/>
    <property type="project" value="TreeGrafter"/>
</dbReference>